<gene>
    <name evidence="2" type="ORF">V6N11_068060</name>
</gene>
<keyword evidence="3" id="KW-1185">Reference proteome</keyword>
<accession>A0ABR2STK9</accession>
<comment type="caution">
    <text evidence="2">The sequence shown here is derived from an EMBL/GenBank/DDBJ whole genome shotgun (WGS) entry which is preliminary data.</text>
</comment>
<evidence type="ECO:0000313" key="3">
    <source>
        <dbReference type="Proteomes" id="UP001396334"/>
    </source>
</evidence>
<evidence type="ECO:0000313" key="2">
    <source>
        <dbReference type="EMBL" id="KAK9028252.1"/>
    </source>
</evidence>
<proteinExistence type="predicted"/>
<organism evidence="2 3">
    <name type="scientific">Hibiscus sabdariffa</name>
    <name type="common">roselle</name>
    <dbReference type="NCBI Taxonomy" id="183260"/>
    <lineage>
        <taxon>Eukaryota</taxon>
        <taxon>Viridiplantae</taxon>
        <taxon>Streptophyta</taxon>
        <taxon>Embryophyta</taxon>
        <taxon>Tracheophyta</taxon>
        <taxon>Spermatophyta</taxon>
        <taxon>Magnoliopsida</taxon>
        <taxon>eudicotyledons</taxon>
        <taxon>Gunneridae</taxon>
        <taxon>Pentapetalae</taxon>
        <taxon>rosids</taxon>
        <taxon>malvids</taxon>
        <taxon>Malvales</taxon>
        <taxon>Malvaceae</taxon>
        <taxon>Malvoideae</taxon>
        <taxon>Hibiscus</taxon>
    </lineage>
</organism>
<name>A0ABR2STK9_9ROSI</name>
<dbReference type="Proteomes" id="UP001396334">
    <property type="component" value="Unassembled WGS sequence"/>
</dbReference>
<reference evidence="2 3" key="1">
    <citation type="journal article" date="2024" name="G3 (Bethesda)">
        <title>Genome assembly of Hibiscus sabdariffa L. provides insights into metabolisms of medicinal natural products.</title>
        <authorList>
            <person name="Kim T."/>
        </authorList>
    </citation>
    <scope>NUCLEOTIDE SEQUENCE [LARGE SCALE GENOMIC DNA]</scope>
    <source>
        <strain evidence="2">TK-2024</strain>
        <tissue evidence="2">Old leaves</tissue>
    </source>
</reference>
<protein>
    <submittedName>
        <fullName evidence="2">Uncharacterized protein</fullName>
    </submittedName>
</protein>
<feature type="region of interest" description="Disordered" evidence="1">
    <location>
        <begin position="132"/>
        <end position="152"/>
    </location>
</feature>
<dbReference type="EMBL" id="JBBPBN010000012">
    <property type="protein sequence ID" value="KAK9028252.1"/>
    <property type="molecule type" value="Genomic_DNA"/>
</dbReference>
<evidence type="ECO:0000256" key="1">
    <source>
        <dbReference type="SAM" id="MobiDB-lite"/>
    </source>
</evidence>
<sequence length="152" mass="16719">MASGCLGWYGPTRHGPGATIALVGRSDKDLGRAWALNGSVTRPGDPMAPQISIQNQRKGATNSQIGIESNALGRVNHRPSRPSSPLHRGWSPAVEDHARSEWEMNEGDDSMEREKWGSARLMDRRIVDRIEDDEDGESKFGKWLQELEGDGG</sequence>